<dbReference type="OrthoDB" id="1577729at2759"/>
<feature type="region of interest" description="Disordered" evidence="2">
    <location>
        <begin position="112"/>
        <end position="143"/>
    </location>
</feature>
<sequence length="143" mass="16336">MGIWNDLRSVAARFINRNSSDSRKPPVELPDPVRRETISRVLTGFGKFAVDSAVYDPLKGLKDQSSLEPANLHDIRRHTLMMEEMQARMEKMQEDLHIIRLDDEDSILCANDLDPCKEDPDESNENSAAAKTDPKKIFIRSRL</sequence>
<feature type="coiled-coil region" evidence="1">
    <location>
        <begin position="75"/>
        <end position="102"/>
    </location>
</feature>
<keyword evidence="5" id="KW-1185">Reference proteome</keyword>
<gene>
    <name evidence="4" type="ORF">HannXRQ_Chr08g0234631</name>
    <name evidence="3" type="ORF">HanXRQr2_Chr08g0352681</name>
</gene>
<organism evidence="4 5">
    <name type="scientific">Helianthus annuus</name>
    <name type="common">Common sunflower</name>
    <dbReference type="NCBI Taxonomy" id="4232"/>
    <lineage>
        <taxon>Eukaryota</taxon>
        <taxon>Viridiplantae</taxon>
        <taxon>Streptophyta</taxon>
        <taxon>Embryophyta</taxon>
        <taxon>Tracheophyta</taxon>
        <taxon>Spermatophyta</taxon>
        <taxon>Magnoliopsida</taxon>
        <taxon>eudicotyledons</taxon>
        <taxon>Gunneridae</taxon>
        <taxon>Pentapetalae</taxon>
        <taxon>asterids</taxon>
        <taxon>campanulids</taxon>
        <taxon>Asterales</taxon>
        <taxon>Asteraceae</taxon>
        <taxon>Asteroideae</taxon>
        <taxon>Heliantheae alliance</taxon>
        <taxon>Heliantheae</taxon>
        <taxon>Helianthus</taxon>
    </lineage>
</organism>
<evidence type="ECO:0000313" key="4">
    <source>
        <dbReference type="EMBL" id="OTG19486.1"/>
    </source>
</evidence>
<proteinExistence type="predicted"/>
<evidence type="ECO:0000313" key="5">
    <source>
        <dbReference type="Proteomes" id="UP000215914"/>
    </source>
</evidence>
<keyword evidence="1" id="KW-0175">Coiled coil</keyword>
<dbReference type="AlphaFoldDB" id="A0A251U9E6"/>
<dbReference type="EMBL" id="MNCJ02000323">
    <property type="protein sequence ID" value="KAF5796537.1"/>
    <property type="molecule type" value="Genomic_DNA"/>
</dbReference>
<dbReference type="InParanoid" id="A0A251U9E6"/>
<evidence type="ECO:0000256" key="2">
    <source>
        <dbReference type="SAM" id="MobiDB-lite"/>
    </source>
</evidence>
<accession>A0A251U9E6</accession>
<name>A0A251U9E6_HELAN</name>
<evidence type="ECO:0000256" key="1">
    <source>
        <dbReference type="SAM" id="Coils"/>
    </source>
</evidence>
<reference evidence="4" key="2">
    <citation type="submission" date="2017-02" db="EMBL/GenBank/DDBJ databases">
        <title>Sunflower complete genome.</title>
        <authorList>
            <person name="Langlade N."/>
            <person name="Munos S."/>
        </authorList>
    </citation>
    <scope>NUCLEOTIDE SEQUENCE [LARGE SCALE GENOMIC DNA]</scope>
    <source>
        <tissue evidence="4">Leaves</tissue>
    </source>
</reference>
<reference evidence="3 5" key="1">
    <citation type="journal article" date="2017" name="Nature">
        <title>The sunflower genome provides insights into oil metabolism, flowering and Asterid evolution.</title>
        <authorList>
            <person name="Badouin H."/>
            <person name="Gouzy J."/>
            <person name="Grassa C.J."/>
            <person name="Murat F."/>
            <person name="Staton S.E."/>
            <person name="Cottret L."/>
            <person name="Lelandais-Briere C."/>
            <person name="Owens G.L."/>
            <person name="Carrere S."/>
            <person name="Mayjonade B."/>
            <person name="Legrand L."/>
            <person name="Gill N."/>
            <person name="Kane N.C."/>
            <person name="Bowers J.E."/>
            <person name="Hubner S."/>
            <person name="Bellec A."/>
            <person name="Berard A."/>
            <person name="Berges H."/>
            <person name="Blanchet N."/>
            <person name="Boniface M.C."/>
            <person name="Brunel D."/>
            <person name="Catrice O."/>
            <person name="Chaidir N."/>
            <person name="Claudel C."/>
            <person name="Donnadieu C."/>
            <person name="Faraut T."/>
            <person name="Fievet G."/>
            <person name="Helmstetter N."/>
            <person name="King M."/>
            <person name="Knapp S.J."/>
            <person name="Lai Z."/>
            <person name="Le Paslier M.C."/>
            <person name="Lippi Y."/>
            <person name="Lorenzon L."/>
            <person name="Mandel J.R."/>
            <person name="Marage G."/>
            <person name="Marchand G."/>
            <person name="Marquand E."/>
            <person name="Bret-Mestries E."/>
            <person name="Morien E."/>
            <person name="Nambeesan S."/>
            <person name="Nguyen T."/>
            <person name="Pegot-Espagnet P."/>
            <person name="Pouilly N."/>
            <person name="Raftis F."/>
            <person name="Sallet E."/>
            <person name="Schiex T."/>
            <person name="Thomas J."/>
            <person name="Vandecasteele C."/>
            <person name="Vares D."/>
            <person name="Vear F."/>
            <person name="Vautrin S."/>
            <person name="Crespi M."/>
            <person name="Mangin B."/>
            <person name="Burke J.M."/>
            <person name="Salse J."/>
            <person name="Munos S."/>
            <person name="Vincourt P."/>
            <person name="Rieseberg L.H."/>
            <person name="Langlade N.B."/>
        </authorList>
    </citation>
    <scope>NUCLEOTIDE SEQUENCE [LARGE SCALE GENOMIC DNA]</scope>
    <source>
        <strain evidence="5">cv. SF193</strain>
        <tissue evidence="3">Leaves</tissue>
    </source>
</reference>
<evidence type="ECO:0000313" key="3">
    <source>
        <dbReference type="EMBL" id="KAF5796537.1"/>
    </source>
</evidence>
<dbReference type="EMBL" id="CM007897">
    <property type="protein sequence ID" value="OTG19486.1"/>
    <property type="molecule type" value="Genomic_DNA"/>
</dbReference>
<reference evidence="3" key="3">
    <citation type="submission" date="2020-06" db="EMBL/GenBank/DDBJ databases">
        <title>Helianthus annuus Genome sequencing and assembly Release 2.</title>
        <authorList>
            <person name="Gouzy J."/>
            <person name="Langlade N."/>
            <person name="Munos S."/>
        </authorList>
    </citation>
    <scope>NUCLEOTIDE SEQUENCE</scope>
    <source>
        <tissue evidence="3">Leaves</tissue>
    </source>
</reference>
<dbReference type="Proteomes" id="UP000215914">
    <property type="component" value="Chromosome 8"/>
</dbReference>
<dbReference type="Gramene" id="mRNA:HanXRQr2_Chr08g0352681">
    <property type="protein sequence ID" value="mRNA:HanXRQr2_Chr08g0352681"/>
    <property type="gene ID" value="HanXRQr2_Chr08g0352681"/>
</dbReference>
<dbReference type="OMA" id="TLMMEEM"/>
<protein>
    <submittedName>
        <fullName evidence="4">Uncharacterized protein</fullName>
    </submittedName>
</protein>